<evidence type="ECO:0000313" key="4">
    <source>
        <dbReference type="Proteomes" id="UP000198211"/>
    </source>
</evidence>
<feature type="domain" description="Integrase catalytic" evidence="2">
    <location>
        <begin position="76"/>
        <end position="176"/>
    </location>
</feature>
<dbReference type="EMBL" id="NBNE01002649">
    <property type="protein sequence ID" value="OWZ09834.1"/>
    <property type="molecule type" value="Genomic_DNA"/>
</dbReference>
<dbReference type="OrthoDB" id="108335at2759"/>
<name>A0A225VXG3_9STRA</name>
<dbReference type="GO" id="GO:0003676">
    <property type="term" value="F:nucleic acid binding"/>
    <property type="evidence" value="ECO:0007669"/>
    <property type="project" value="InterPro"/>
</dbReference>
<evidence type="ECO:0000313" key="3">
    <source>
        <dbReference type="EMBL" id="OWZ09834.1"/>
    </source>
</evidence>
<sequence>MDGQRAALDKFLSRCLRCLHSKGGKVIPRPWGETCRAEVRNEALHWEFLYLHESFKTSKYVLVLKDDCTHLCDRFGAPKVWISDNGSHFKNEVVGELCRRFKSKKQFTVAYGPWINGLIERLNRDILQVFRTMLLDYKMDAKDWVELVPLVQANLNHTALPSLGGRAPVEIFTGLPCPSSLETIFLNNDPHDQHKQRQISLGERSEVLEQQLQALRSSIEEMHRQMENSRMKQTLLNKKQRRGERLVNFIVGDYVLRSRVDEKVGNKLLVTMIGPFVITRADSHSFCVKNLITGAESDVHASRLKFYADK</sequence>
<gene>
    <name evidence="3" type="ORF">PHMEG_00017400</name>
</gene>
<dbReference type="PANTHER" id="PTHR37984:SF5">
    <property type="entry name" value="PROTEIN NYNRIN-LIKE"/>
    <property type="match status" value="1"/>
</dbReference>
<dbReference type="Gene3D" id="3.30.420.10">
    <property type="entry name" value="Ribonuclease H-like superfamily/Ribonuclease H"/>
    <property type="match status" value="1"/>
</dbReference>
<organism evidence="3 4">
    <name type="scientific">Phytophthora megakarya</name>
    <dbReference type="NCBI Taxonomy" id="4795"/>
    <lineage>
        <taxon>Eukaryota</taxon>
        <taxon>Sar</taxon>
        <taxon>Stramenopiles</taxon>
        <taxon>Oomycota</taxon>
        <taxon>Peronosporomycetes</taxon>
        <taxon>Peronosporales</taxon>
        <taxon>Peronosporaceae</taxon>
        <taxon>Phytophthora</taxon>
    </lineage>
</organism>
<evidence type="ECO:0000259" key="2">
    <source>
        <dbReference type="PROSITE" id="PS50994"/>
    </source>
</evidence>
<protein>
    <recommendedName>
        <fullName evidence="2">Integrase catalytic domain-containing protein</fullName>
    </recommendedName>
</protein>
<evidence type="ECO:0000256" key="1">
    <source>
        <dbReference type="SAM" id="Coils"/>
    </source>
</evidence>
<dbReference type="Proteomes" id="UP000198211">
    <property type="component" value="Unassembled WGS sequence"/>
</dbReference>
<dbReference type="PROSITE" id="PS50994">
    <property type="entry name" value="INTEGRASE"/>
    <property type="match status" value="1"/>
</dbReference>
<dbReference type="PANTHER" id="PTHR37984">
    <property type="entry name" value="PROTEIN CBG26694"/>
    <property type="match status" value="1"/>
</dbReference>
<feature type="coiled-coil region" evidence="1">
    <location>
        <begin position="205"/>
        <end position="232"/>
    </location>
</feature>
<dbReference type="AlphaFoldDB" id="A0A225VXG3"/>
<proteinExistence type="predicted"/>
<dbReference type="InterPro" id="IPR012337">
    <property type="entry name" value="RNaseH-like_sf"/>
</dbReference>
<dbReference type="InterPro" id="IPR050951">
    <property type="entry name" value="Retrovirus_Pol_polyprotein"/>
</dbReference>
<dbReference type="InterPro" id="IPR036397">
    <property type="entry name" value="RNaseH_sf"/>
</dbReference>
<dbReference type="GO" id="GO:0015074">
    <property type="term" value="P:DNA integration"/>
    <property type="evidence" value="ECO:0007669"/>
    <property type="project" value="InterPro"/>
</dbReference>
<dbReference type="InterPro" id="IPR001584">
    <property type="entry name" value="Integrase_cat-core"/>
</dbReference>
<keyword evidence="4" id="KW-1185">Reference proteome</keyword>
<keyword evidence="1" id="KW-0175">Coiled coil</keyword>
<dbReference type="SUPFAM" id="SSF53098">
    <property type="entry name" value="Ribonuclease H-like"/>
    <property type="match status" value="1"/>
</dbReference>
<reference evidence="4" key="1">
    <citation type="submission" date="2017-03" db="EMBL/GenBank/DDBJ databases">
        <title>Phytopthora megakarya and P. palmivora, two closely related causual agents of cacao black pod achieved similar genome size and gene model numbers by different mechanisms.</title>
        <authorList>
            <person name="Ali S."/>
            <person name="Shao J."/>
            <person name="Larry D.J."/>
            <person name="Kronmiller B."/>
            <person name="Shen D."/>
            <person name="Strem M.D."/>
            <person name="Melnick R.L."/>
            <person name="Guiltinan M.J."/>
            <person name="Tyler B.M."/>
            <person name="Meinhardt L.W."/>
            <person name="Bailey B.A."/>
        </authorList>
    </citation>
    <scope>NUCLEOTIDE SEQUENCE [LARGE SCALE GENOMIC DNA]</scope>
    <source>
        <strain evidence="4">zdho120</strain>
    </source>
</reference>
<comment type="caution">
    <text evidence="3">The sequence shown here is derived from an EMBL/GenBank/DDBJ whole genome shotgun (WGS) entry which is preliminary data.</text>
</comment>
<accession>A0A225VXG3</accession>